<keyword evidence="1" id="KW-0812">Transmembrane</keyword>
<dbReference type="Proteomes" id="UP000235116">
    <property type="component" value="Chromosome"/>
</dbReference>
<dbReference type="EMBL" id="CP022684">
    <property type="protein sequence ID" value="AUM14723.1"/>
    <property type="molecule type" value="Genomic_DNA"/>
</dbReference>
<proteinExistence type="predicted"/>
<evidence type="ECO:0000313" key="2">
    <source>
        <dbReference type="EMBL" id="AUM14723.1"/>
    </source>
</evidence>
<evidence type="ECO:0000313" key="3">
    <source>
        <dbReference type="Proteomes" id="UP000235116"/>
    </source>
</evidence>
<dbReference type="KEGG" id="kak:Kalk_20825"/>
<protein>
    <submittedName>
        <fullName evidence="2">Uncharacterized protein</fullName>
    </submittedName>
</protein>
<evidence type="ECO:0000256" key="1">
    <source>
        <dbReference type="SAM" id="Phobius"/>
    </source>
</evidence>
<keyword evidence="1" id="KW-0472">Membrane</keyword>
<sequence>MIFVYLIVFVFYEMKALIVAGLLAILIYALFKFKSIVNSAESDTSSPAFKYLDGLEGGFNVILSSTLFIAFTYIFYLGLSYGIT</sequence>
<accession>A0A2K9LR03</accession>
<feature type="transmembrane region" description="Helical" evidence="1">
    <location>
        <begin position="6"/>
        <end position="31"/>
    </location>
</feature>
<dbReference type="AlphaFoldDB" id="A0A2K9LR03"/>
<keyword evidence="3" id="KW-1185">Reference proteome</keyword>
<feature type="transmembrane region" description="Helical" evidence="1">
    <location>
        <begin position="59"/>
        <end position="79"/>
    </location>
</feature>
<organism evidence="2 3">
    <name type="scientific">Ketobacter alkanivorans</name>
    <dbReference type="NCBI Taxonomy" id="1917421"/>
    <lineage>
        <taxon>Bacteria</taxon>
        <taxon>Pseudomonadati</taxon>
        <taxon>Pseudomonadota</taxon>
        <taxon>Gammaproteobacteria</taxon>
        <taxon>Pseudomonadales</taxon>
        <taxon>Ketobacteraceae</taxon>
        <taxon>Ketobacter</taxon>
    </lineage>
</organism>
<gene>
    <name evidence="2" type="ORF">Kalk_20825</name>
</gene>
<keyword evidence="1" id="KW-1133">Transmembrane helix</keyword>
<reference evidence="3" key="1">
    <citation type="submission" date="2017-08" db="EMBL/GenBank/DDBJ databases">
        <title>Direct submision.</title>
        <authorList>
            <person name="Kim S.-J."/>
            <person name="Rhee S.-K."/>
        </authorList>
    </citation>
    <scope>NUCLEOTIDE SEQUENCE [LARGE SCALE GENOMIC DNA]</scope>
    <source>
        <strain evidence="3">GI5</strain>
    </source>
</reference>
<name>A0A2K9LR03_9GAMM</name>